<dbReference type="Gene3D" id="2.60.40.1180">
    <property type="entry name" value="Golgi alpha-mannosidase II"/>
    <property type="match status" value="1"/>
</dbReference>
<dbReference type="Pfam" id="PF00128">
    <property type="entry name" value="Alpha-amylase"/>
    <property type="match status" value="1"/>
</dbReference>
<evidence type="ECO:0000313" key="6">
    <source>
        <dbReference type="Proteomes" id="UP000626244"/>
    </source>
</evidence>
<dbReference type="PANTHER" id="PTHR10357">
    <property type="entry name" value="ALPHA-AMYLASE FAMILY MEMBER"/>
    <property type="match status" value="1"/>
</dbReference>
<dbReference type="AlphaFoldDB" id="A0A8J3EXG9"/>
<evidence type="ECO:0000259" key="4">
    <source>
        <dbReference type="SMART" id="SM00642"/>
    </source>
</evidence>
<dbReference type="InterPro" id="IPR006047">
    <property type="entry name" value="GH13_cat_dom"/>
</dbReference>
<keyword evidence="6" id="KW-1185">Reference proteome</keyword>
<accession>A0A8J3EXG9</accession>
<dbReference type="Gene3D" id="2.60.40.10">
    <property type="entry name" value="Immunoglobulins"/>
    <property type="match status" value="1"/>
</dbReference>
<dbReference type="InterPro" id="IPR045857">
    <property type="entry name" value="O16G_dom_2"/>
</dbReference>
<dbReference type="GO" id="GO:0005975">
    <property type="term" value="P:carbohydrate metabolic process"/>
    <property type="evidence" value="ECO:0007669"/>
    <property type="project" value="InterPro"/>
</dbReference>
<dbReference type="SMART" id="SM00642">
    <property type="entry name" value="Aamy"/>
    <property type="match status" value="1"/>
</dbReference>
<dbReference type="SUPFAM" id="SSF51445">
    <property type="entry name" value="(Trans)glycosidases"/>
    <property type="match status" value="1"/>
</dbReference>
<reference evidence="6" key="1">
    <citation type="journal article" date="2019" name="Int. J. Syst. Evol. Microbiol.">
        <title>The Global Catalogue of Microorganisms (GCM) 10K type strain sequencing project: providing services to taxonomists for standard genome sequencing and annotation.</title>
        <authorList>
            <consortium name="The Broad Institute Genomics Platform"/>
            <consortium name="The Broad Institute Genome Sequencing Center for Infectious Disease"/>
            <person name="Wu L."/>
            <person name="Ma J."/>
        </authorList>
    </citation>
    <scope>NUCLEOTIDE SEQUENCE [LARGE SCALE GENOMIC DNA]</scope>
    <source>
        <strain evidence="6">CGMCC 1.14993</strain>
    </source>
</reference>
<keyword evidence="2" id="KW-0378">Hydrolase</keyword>
<gene>
    <name evidence="5" type="primary">nplT</name>
    <name evidence="5" type="ORF">GCM10007380_25870</name>
</gene>
<sequence>MQKETIFHQPYDQYAFAINDQTYCLRLRTKKGDCTEVILYYGDPFHFKESRWNIEEPIPMYKAFSTELFDFWEVSVIPPNKRMKYQFFIKNDHFSLFYGEAGFSDQFNEHDLSNSFTLPYLHKNELISPPNWVKKTVWYQIFPDRFASGNQLNNPTNTLAWGKSQPTYTSFYGGDIEGIIQKIDYLKDLGISGIYLTPIFEASSNHKYDTIDYFKIDPSFGDETTLKRLIQKCHDHNIRVILDAVFNHTSYSFPPFQDVLVNGKHSKYYHWFHFHPDELNNGDPSYETFSFVKEMPKLNTENKDVQHFLMEIGSYWIKEFNIDGWRLDVANEIDHYFWKLFHRKMKDIKPDIFIVGEIWHHAMPWLRGDEFDSVMNYPLLKSLLSYFSYETISTVQFKHSINEMISLYPIQVIKVLFNIIGTHDTPRILTQSNHQDKKVILLYVFLLTFFGTPCIYYGDEVGLTGGNDPECRNCMVWDSSDHNQLIYNSLKKLISLRGLYPVLENEGEFKWIDPIDEQSQTLIYERSSDEMSIFVFINPSYEKASVTLPIKMRNKRITNLWNHSQFAAESDSILIDIPPIDFFILKIESTDSLN</sequence>
<dbReference type="CDD" id="cd02857">
    <property type="entry name" value="E_set_CDase_PDE_N"/>
    <property type="match status" value="1"/>
</dbReference>
<dbReference type="Proteomes" id="UP000626244">
    <property type="component" value="Unassembled WGS sequence"/>
</dbReference>
<keyword evidence="3" id="KW-0326">Glycosidase</keyword>
<dbReference type="SUPFAM" id="SSF51011">
    <property type="entry name" value="Glycosyl hydrolase domain"/>
    <property type="match status" value="1"/>
</dbReference>
<dbReference type="PANTHER" id="PTHR10357:SF210">
    <property type="entry name" value="MALTODEXTRIN GLUCOSIDASE"/>
    <property type="match status" value="1"/>
</dbReference>
<comment type="caution">
    <text evidence="5">The sequence shown here is derived from an EMBL/GenBank/DDBJ whole genome shotgun (WGS) entry which is preliminary data.</text>
</comment>
<comment type="similarity">
    <text evidence="1">Belongs to the glycosyl hydrolase 13 family.</text>
</comment>
<evidence type="ECO:0000313" key="5">
    <source>
        <dbReference type="EMBL" id="GGI15020.1"/>
    </source>
</evidence>
<dbReference type="InterPro" id="IPR013783">
    <property type="entry name" value="Ig-like_fold"/>
</dbReference>
<dbReference type="InterPro" id="IPR032091">
    <property type="entry name" value="Malt_amylase-like_C"/>
</dbReference>
<dbReference type="CDD" id="cd11338">
    <property type="entry name" value="AmyAc_CMD"/>
    <property type="match status" value="1"/>
</dbReference>
<organism evidence="5 6">
    <name type="scientific">Gottfriedia solisilvae</name>
    <dbReference type="NCBI Taxonomy" id="1516104"/>
    <lineage>
        <taxon>Bacteria</taxon>
        <taxon>Bacillati</taxon>
        <taxon>Bacillota</taxon>
        <taxon>Bacilli</taxon>
        <taxon>Bacillales</taxon>
        <taxon>Bacillaceae</taxon>
        <taxon>Gottfriedia</taxon>
    </lineage>
</organism>
<dbReference type="InterPro" id="IPR014756">
    <property type="entry name" value="Ig_E-set"/>
</dbReference>
<dbReference type="RefSeq" id="WP_087999956.1">
    <property type="nucleotide sequence ID" value="NZ_BMHB01000001.1"/>
</dbReference>
<name>A0A8J3EXG9_9BACI</name>
<dbReference type="Pfam" id="PF16657">
    <property type="entry name" value="Malt_amylase_C"/>
    <property type="match status" value="1"/>
</dbReference>
<dbReference type="Gene3D" id="3.90.400.10">
    <property type="entry name" value="Oligo-1,6-glucosidase, Domain 2"/>
    <property type="match status" value="1"/>
</dbReference>
<dbReference type="Gene3D" id="3.20.20.80">
    <property type="entry name" value="Glycosidases"/>
    <property type="match status" value="1"/>
</dbReference>
<dbReference type="GO" id="GO:0004553">
    <property type="term" value="F:hydrolase activity, hydrolyzing O-glycosyl compounds"/>
    <property type="evidence" value="ECO:0007669"/>
    <property type="project" value="InterPro"/>
</dbReference>
<dbReference type="Pfam" id="PF02903">
    <property type="entry name" value="Alpha-amylase_N"/>
    <property type="match status" value="1"/>
</dbReference>
<dbReference type="OrthoDB" id="9805159at2"/>
<evidence type="ECO:0000256" key="2">
    <source>
        <dbReference type="ARBA" id="ARBA00022801"/>
    </source>
</evidence>
<evidence type="ECO:0000256" key="3">
    <source>
        <dbReference type="ARBA" id="ARBA00023295"/>
    </source>
</evidence>
<protein>
    <submittedName>
        <fullName evidence="5">Alpha-glycosidase</fullName>
    </submittedName>
</protein>
<proteinExistence type="inferred from homology"/>
<dbReference type="EMBL" id="BMHB01000001">
    <property type="protein sequence ID" value="GGI15020.1"/>
    <property type="molecule type" value="Genomic_DNA"/>
</dbReference>
<dbReference type="InterPro" id="IPR017853">
    <property type="entry name" value="GH"/>
</dbReference>
<dbReference type="SUPFAM" id="SSF81296">
    <property type="entry name" value="E set domains"/>
    <property type="match status" value="1"/>
</dbReference>
<dbReference type="InterPro" id="IPR004185">
    <property type="entry name" value="Glyco_hydro_13_lg-like_dom"/>
</dbReference>
<feature type="domain" description="Glycosyl hydrolase family 13 catalytic" evidence="4">
    <location>
        <begin position="140"/>
        <end position="497"/>
    </location>
</feature>
<evidence type="ECO:0000256" key="1">
    <source>
        <dbReference type="ARBA" id="ARBA00008061"/>
    </source>
</evidence>
<dbReference type="InterPro" id="IPR013780">
    <property type="entry name" value="Glyco_hydro_b"/>
</dbReference>